<protein>
    <recommendedName>
        <fullName evidence="5">Ribosome maturation factor RimM</fullName>
    </recommendedName>
</protein>
<dbReference type="GO" id="GO:0006364">
    <property type="term" value="P:rRNA processing"/>
    <property type="evidence" value="ECO:0007669"/>
    <property type="project" value="UniProtKB-UniRule"/>
</dbReference>
<evidence type="ECO:0000256" key="4">
    <source>
        <dbReference type="ARBA" id="ARBA00023186"/>
    </source>
</evidence>
<evidence type="ECO:0000259" key="7">
    <source>
        <dbReference type="Pfam" id="PF24986"/>
    </source>
</evidence>
<name>A0A9D1CIA6_9FIRM</name>
<dbReference type="PANTHER" id="PTHR33692">
    <property type="entry name" value="RIBOSOME MATURATION FACTOR RIMM"/>
    <property type="match status" value="1"/>
</dbReference>
<evidence type="ECO:0000256" key="2">
    <source>
        <dbReference type="ARBA" id="ARBA00022517"/>
    </source>
</evidence>
<dbReference type="GO" id="GO:0042274">
    <property type="term" value="P:ribosomal small subunit biogenesis"/>
    <property type="evidence" value="ECO:0007669"/>
    <property type="project" value="UniProtKB-UniRule"/>
</dbReference>
<dbReference type="InterPro" id="IPR056792">
    <property type="entry name" value="PRC_RimM"/>
</dbReference>
<reference evidence="8" key="1">
    <citation type="submission" date="2020-10" db="EMBL/GenBank/DDBJ databases">
        <authorList>
            <person name="Gilroy R."/>
        </authorList>
    </citation>
    <scope>NUCLEOTIDE SEQUENCE</scope>
    <source>
        <strain evidence="8">ChiHile30-977</strain>
    </source>
</reference>
<dbReference type="HAMAP" id="MF_00014">
    <property type="entry name" value="Ribosome_mat_RimM"/>
    <property type="match status" value="1"/>
</dbReference>
<dbReference type="GO" id="GO:0005840">
    <property type="term" value="C:ribosome"/>
    <property type="evidence" value="ECO:0007669"/>
    <property type="project" value="InterPro"/>
</dbReference>
<dbReference type="Pfam" id="PF01782">
    <property type="entry name" value="RimM"/>
    <property type="match status" value="1"/>
</dbReference>
<keyword evidence="3 5" id="KW-0698">rRNA processing</keyword>
<comment type="subcellular location">
    <subcellularLocation>
        <location evidence="5">Cytoplasm</location>
    </subcellularLocation>
</comment>
<dbReference type="EMBL" id="DVFI01000035">
    <property type="protein sequence ID" value="HIQ62467.1"/>
    <property type="molecule type" value="Genomic_DNA"/>
</dbReference>
<comment type="domain">
    <text evidence="5">The PRC barrel domain binds ribosomal protein uS19.</text>
</comment>
<dbReference type="Proteomes" id="UP000886819">
    <property type="component" value="Unassembled WGS sequence"/>
</dbReference>
<evidence type="ECO:0000256" key="5">
    <source>
        <dbReference type="HAMAP-Rule" id="MF_00014"/>
    </source>
</evidence>
<comment type="caution">
    <text evidence="8">The sequence shown here is derived from an EMBL/GenBank/DDBJ whole genome shotgun (WGS) entry which is preliminary data.</text>
</comment>
<comment type="subunit">
    <text evidence="5">Binds ribosomal protein uS19.</text>
</comment>
<dbReference type="GO" id="GO:0005737">
    <property type="term" value="C:cytoplasm"/>
    <property type="evidence" value="ECO:0007669"/>
    <property type="project" value="UniProtKB-SubCell"/>
</dbReference>
<evidence type="ECO:0000256" key="1">
    <source>
        <dbReference type="ARBA" id="ARBA00022490"/>
    </source>
</evidence>
<evidence type="ECO:0000313" key="9">
    <source>
        <dbReference type="Proteomes" id="UP000886819"/>
    </source>
</evidence>
<dbReference type="InterPro" id="IPR036976">
    <property type="entry name" value="RimM_N_sf"/>
</dbReference>
<dbReference type="PANTHER" id="PTHR33692:SF1">
    <property type="entry name" value="RIBOSOME MATURATION FACTOR RIMM"/>
    <property type="match status" value="1"/>
</dbReference>
<dbReference type="InterPro" id="IPR011033">
    <property type="entry name" value="PRC_barrel-like_sf"/>
</dbReference>
<gene>
    <name evidence="5 8" type="primary">rimM</name>
    <name evidence="8" type="ORF">IAA66_02630</name>
</gene>
<dbReference type="Pfam" id="PF24986">
    <property type="entry name" value="PRC_RimM"/>
    <property type="match status" value="1"/>
</dbReference>
<dbReference type="AlphaFoldDB" id="A0A9D1CIA6"/>
<keyword evidence="2 5" id="KW-0690">Ribosome biogenesis</keyword>
<dbReference type="InterPro" id="IPR002676">
    <property type="entry name" value="RimM_N"/>
</dbReference>
<accession>A0A9D1CIA6</accession>
<dbReference type="Gene3D" id="2.30.30.240">
    <property type="entry name" value="PRC-barrel domain"/>
    <property type="match status" value="1"/>
</dbReference>
<dbReference type="Gene3D" id="2.40.30.60">
    <property type="entry name" value="RimM"/>
    <property type="match status" value="1"/>
</dbReference>
<dbReference type="InterPro" id="IPR009000">
    <property type="entry name" value="Transl_B-barrel_sf"/>
</dbReference>
<feature type="domain" description="Ribosome maturation factor RimM PRC barrel" evidence="7">
    <location>
        <begin position="98"/>
        <end position="159"/>
    </location>
</feature>
<dbReference type="InterPro" id="IPR011961">
    <property type="entry name" value="RimM"/>
</dbReference>
<dbReference type="SUPFAM" id="SSF50447">
    <property type="entry name" value="Translation proteins"/>
    <property type="match status" value="1"/>
</dbReference>
<keyword evidence="1 5" id="KW-0963">Cytoplasm</keyword>
<dbReference type="GO" id="GO:0043022">
    <property type="term" value="F:ribosome binding"/>
    <property type="evidence" value="ECO:0007669"/>
    <property type="project" value="InterPro"/>
</dbReference>
<comment type="similarity">
    <text evidence="5">Belongs to the RimM family.</text>
</comment>
<sequence length="170" mass="18815">MLDEYLAVGEIVRPQGIRGELKVKPLTDDPGRYFDLKRVRVEGEMRAIHCLRVHDGFAYVRLEGVYSREGAEALRGALLYIHRDDAVALPEDTEFICDLIGCHATDTEGADCGVLSDVLQPGGCDVYVFRGPRGELLVPALKKVILEVDVRGKRMLLDAQGLRETAVFSS</sequence>
<comment type="function">
    <text evidence="5">An accessory protein needed during the final step in the assembly of 30S ribosomal subunit, possibly for assembly of the head region. Essential for efficient processing of 16S rRNA. May be needed both before and after RbfA during the maturation of 16S rRNA. It has affinity for free ribosomal 30S subunits but not for 70S ribosomes.</text>
</comment>
<dbReference type="SUPFAM" id="SSF50346">
    <property type="entry name" value="PRC-barrel domain"/>
    <property type="match status" value="1"/>
</dbReference>
<feature type="domain" description="RimM N-terminal" evidence="6">
    <location>
        <begin position="8"/>
        <end position="85"/>
    </location>
</feature>
<reference evidence="8" key="2">
    <citation type="journal article" date="2021" name="PeerJ">
        <title>Extensive microbial diversity within the chicken gut microbiome revealed by metagenomics and culture.</title>
        <authorList>
            <person name="Gilroy R."/>
            <person name="Ravi A."/>
            <person name="Getino M."/>
            <person name="Pursley I."/>
            <person name="Horton D.L."/>
            <person name="Alikhan N.F."/>
            <person name="Baker D."/>
            <person name="Gharbi K."/>
            <person name="Hall N."/>
            <person name="Watson M."/>
            <person name="Adriaenssens E.M."/>
            <person name="Foster-Nyarko E."/>
            <person name="Jarju S."/>
            <person name="Secka A."/>
            <person name="Antonio M."/>
            <person name="Oren A."/>
            <person name="Chaudhuri R.R."/>
            <person name="La Ragione R."/>
            <person name="Hildebrand F."/>
            <person name="Pallen M.J."/>
        </authorList>
    </citation>
    <scope>NUCLEOTIDE SEQUENCE</scope>
    <source>
        <strain evidence="8">ChiHile30-977</strain>
    </source>
</reference>
<dbReference type="NCBIfam" id="TIGR02273">
    <property type="entry name" value="16S_RimM"/>
    <property type="match status" value="1"/>
</dbReference>
<organism evidence="8 9">
    <name type="scientific">Candidatus Avichristensenella intestinipullorum</name>
    <dbReference type="NCBI Taxonomy" id="2840693"/>
    <lineage>
        <taxon>Bacteria</taxon>
        <taxon>Bacillati</taxon>
        <taxon>Bacillota</taxon>
        <taxon>Clostridia</taxon>
        <taxon>Candidatus Avichristensenella</taxon>
    </lineage>
</organism>
<proteinExistence type="inferred from homology"/>
<evidence type="ECO:0000313" key="8">
    <source>
        <dbReference type="EMBL" id="HIQ62467.1"/>
    </source>
</evidence>
<evidence type="ECO:0000256" key="3">
    <source>
        <dbReference type="ARBA" id="ARBA00022552"/>
    </source>
</evidence>
<evidence type="ECO:0000259" key="6">
    <source>
        <dbReference type="Pfam" id="PF01782"/>
    </source>
</evidence>
<keyword evidence="4 5" id="KW-0143">Chaperone</keyword>